<feature type="domain" description="Galectin" evidence="4">
    <location>
        <begin position="71"/>
        <end position="203"/>
    </location>
</feature>
<dbReference type="SUPFAM" id="SSF49899">
    <property type="entry name" value="Concanavalin A-like lectins/glucanases"/>
    <property type="match status" value="2"/>
</dbReference>
<evidence type="ECO:0000259" key="4">
    <source>
        <dbReference type="PROSITE" id="PS51304"/>
    </source>
</evidence>
<protein>
    <recommendedName>
        <fullName evidence="2">Galectin</fullName>
    </recommendedName>
</protein>
<dbReference type="InterPro" id="IPR013320">
    <property type="entry name" value="ConA-like_dom_sf"/>
</dbReference>
<dbReference type="Gene3D" id="2.60.120.200">
    <property type="match status" value="2"/>
</dbReference>
<dbReference type="Proteomes" id="UP000492821">
    <property type="component" value="Unassembled WGS sequence"/>
</dbReference>
<dbReference type="AlphaFoldDB" id="A0A7E4VFF4"/>
<evidence type="ECO:0000256" key="1">
    <source>
        <dbReference type="ARBA" id="ARBA00022734"/>
    </source>
</evidence>
<evidence type="ECO:0000256" key="3">
    <source>
        <dbReference type="SAM" id="SignalP"/>
    </source>
</evidence>
<reference evidence="5" key="1">
    <citation type="journal article" date="2013" name="Genetics">
        <title>The draft genome and transcriptome of Panagrellus redivivus are shaped by the harsh demands of a free-living lifestyle.</title>
        <authorList>
            <person name="Srinivasan J."/>
            <person name="Dillman A.R."/>
            <person name="Macchietto M.G."/>
            <person name="Heikkinen L."/>
            <person name="Lakso M."/>
            <person name="Fracchia K.M."/>
            <person name="Antoshechkin I."/>
            <person name="Mortazavi A."/>
            <person name="Wong G."/>
            <person name="Sternberg P.W."/>
        </authorList>
    </citation>
    <scope>NUCLEOTIDE SEQUENCE [LARGE SCALE GENOMIC DNA]</scope>
    <source>
        <strain evidence="5">MT8872</strain>
    </source>
</reference>
<dbReference type="GO" id="GO:0016936">
    <property type="term" value="F:galactoside binding"/>
    <property type="evidence" value="ECO:0007669"/>
    <property type="project" value="TreeGrafter"/>
</dbReference>
<evidence type="ECO:0000256" key="2">
    <source>
        <dbReference type="RuleBase" id="RU102079"/>
    </source>
</evidence>
<feature type="signal peptide" evidence="3">
    <location>
        <begin position="1"/>
        <end position="23"/>
    </location>
</feature>
<dbReference type="PANTHER" id="PTHR11346:SF176">
    <property type="entry name" value="32 KDA BETA-GALACTOSIDE-BINDING LECTIN LEC-3"/>
    <property type="match status" value="1"/>
</dbReference>
<sequence>MNWSGKWLLSIALLLFLFNFVVSREGVAVMLLDEHTCPQSAWLPNRNGFRYVHGRRNSLIPRRTHIGGFEFPYIYSLKLNYGNTLHFKGKPEEDVDYFEINLLAGDLTISSKAIVALHFKIEFNKNQITLNSCNYNDWSNNHPVLPLTFSRDQPFDIRIHVKPEGYVLVGNGRKLYTFEHRFPIDIVSYVQVRFAALTLIQTGGQDFRIPYNANFPNEKFRFRDRMVISAVSDGGEFKINFLNQLNDIIMQFYFQYDKKTIVCNSYIRKRGGRPQTGKGFPLEAGVEFDIEFLNRLEGMVVTINGVQYGIFGHHTDYPEKEYLSMQVIGNVQISALQICPGD</sequence>
<proteinExistence type="predicted"/>
<feature type="domain" description="Galectin" evidence="4">
    <location>
        <begin position="212"/>
        <end position="339"/>
    </location>
</feature>
<evidence type="ECO:0000313" key="5">
    <source>
        <dbReference type="Proteomes" id="UP000492821"/>
    </source>
</evidence>
<dbReference type="InterPro" id="IPR001079">
    <property type="entry name" value="Galectin_CRD"/>
</dbReference>
<dbReference type="GO" id="GO:0030246">
    <property type="term" value="F:carbohydrate binding"/>
    <property type="evidence" value="ECO:0007669"/>
    <property type="project" value="UniProtKB-UniRule"/>
</dbReference>
<reference evidence="6" key="2">
    <citation type="submission" date="2020-10" db="UniProtKB">
        <authorList>
            <consortium name="WormBaseParasite"/>
        </authorList>
    </citation>
    <scope>IDENTIFICATION</scope>
</reference>
<accession>A0A7E4VFF4</accession>
<dbReference type="CDD" id="cd00070">
    <property type="entry name" value="GLECT"/>
    <property type="match status" value="2"/>
</dbReference>
<keyword evidence="5" id="KW-1185">Reference proteome</keyword>
<dbReference type="SMART" id="SM00276">
    <property type="entry name" value="GLECT"/>
    <property type="match status" value="2"/>
</dbReference>
<dbReference type="Pfam" id="PF00337">
    <property type="entry name" value="Gal-bind_lectin"/>
    <property type="match status" value="2"/>
</dbReference>
<evidence type="ECO:0000313" key="6">
    <source>
        <dbReference type="WBParaSite" id="Pan_g19819.t1"/>
    </source>
</evidence>
<dbReference type="PROSITE" id="PS51304">
    <property type="entry name" value="GALECTIN"/>
    <property type="match status" value="2"/>
</dbReference>
<dbReference type="InterPro" id="IPR044156">
    <property type="entry name" value="Galectin-like"/>
</dbReference>
<keyword evidence="3" id="KW-0732">Signal</keyword>
<name>A0A7E4VFF4_PANRE</name>
<dbReference type="WBParaSite" id="Pan_g19819.t1">
    <property type="protein sequence ID" value="Pan_g19819.t1"/>
    <property type="gene ID" value="Pan_g19819"/>
</dbReference>
<dbReference type="SMART" id="SM00908">
    <property type="entry name" value="Gal-bind_lectin"/>
    <property type="match status" value="2"/>
</dbReference>
<keyword evidence="1 2" id="KW-0430">Lectin</keyword>
<dbReference type="PANTHER" id="PTHR11346">
    <property type="entry name" value="GALECTIN"/>
    <property type="match status" value="1"/>
</dbReference>
<feature type="chain" id="PRO_5028977787" description="Galectin" evidence="3">
    <location>
        <begin position="24"/>
        <end position="342"/>
    </location>
</feature>
<organism evidence="5 6">
    <name type="scientific">Panagrellus redivivus</name>
    <name type="common">Microworm</name>
    <dbReference type="NCBI Taxonomy" id="6233"/>
    <lineage>
        <taxon>Eukaryota</taxon>
        <taxon>Metazoa</taxon>
        <taxon>Ecdysozoa</taxon>
        <taxon>Nematoda</taxon>
        <taxon>Chromadorea</taxon>
        <taxon>Rhabditida</taxon>
        <taxon>Tylenchina</taxon>
        <taxon>Panagrolaimomorpha</taxon>
        <taxon>Panagrolaimoidea</taxon>
        <taxon>Panagrolaimidae</taxon>
        <taxon>Panagrellus</taxon>
    </lineage>
</organism>